<evidence type="ECO:0000313" key="2">
    <source>
        <dbReference type="EMBL" id="NEY82165.1"/>
    </source>
</evidence>
<proteinExistence type="predicted"/>
<comment type="caution">
    <text evidence="2">The sequence shown here is derived from an EMBL/GenBank/DDBJ whole genome shotgun (WGS) entry which is preliminary data.</text>
</comment>
<dbReference type="PROSITE" id="PS51257">
    <property type="entry name" value="PROKAR_LIPOPROTEIN"/>
    <property type="match status" value="1"/>
</dbReference>
<gene>
    <name evidence="2" type="ORF">G4D64_11790</name>
    <name evidence="1" type="ORF">H1Z61_12400</name>
</gene>
<organism evidence="2 3">
    <name type="scientific">Bacillus aquiflavi</name>
    <dbReference type="NCBI Taxonomy" id="2672567"/>
    <lineage>
        <taxon>Bacteria</taxon>
        <taxon>Bacillati</taxon>
        <taxon>Bacillota</taxon>
        <taxon>Bacilli</taxon>
        <taxon>Bacillales</taxon>
        <taxon>Bacillaceae</taxon>
        <taxon>Bacillus</taxon>
    </lineage>
</organism>
<keyword evidence="2" id="KW-0449">Lipoprotein</keyword>
<dbReference type="Proteomes" id="UP000570010">
    <property type="component" value="Unassembled WGS sequence"/>
</dbReference>
<dbReference type="EMBL" id="JAAIWN010000028">
    <property type="protein sequence ID" value="NEY82165.1"/>
    <property type="molecule type" value="Genomic_DNA"/>
</dbReference>
<dbReference type="AlphaFoldDB" id="A0A6B3W0P2"/>
<dbReference type="EMBL" id="JACEIO010000030">
    <property type="protein sequence ID" value="MBA4537909.1"/>
    <property type="molecule type" value="Genomic_DNA"/>
</dbReference>
<reference evidence="2 3" key="1">
    <citation type="submission" date="2020-02" db="EMBL/GenBank/DDBJ databases">
        <title>Bacillus aquiflavi sp. nov., isolated from yellow water of strong flavor Chinese baijiu in Yibin region of China.</title>
        <authorList>
            <person name="Xie J."/>
        </authorList>
    </citation>
    <scope>NUCLEOTIDE SEQUENCE [LARGE SCALE GENOMIC DNA]</scope>
    <source>
        <strain evidence="2 3">3H-10</strain>
    </source>
</reference>
<name>A0A6B3W0P2_9BACI</name>
<evidence type="ECO:0000313" key="3">
    <source>
        <dbReference type="Proteomes" id="UP000472971"/>
    </source>
</evidence>
<reference evidence="1 4" key="2">
    <citation type="submission" date="2020-07" db="EMBL/GenBank/DDBJ databases">
        <authorList>
            <person name="Feng H."/>
        </authorList>
    </citation>
    <scope>NUCLEOTIDE SEQUENCE [LARGE SCALE GENOMIC DNA]</scope>
    <source>
        <strain evidence="4">s-12</strain>
        <strain evidence="1">S-12</strain>
    </source>
</reference>
<sequence length="127" mass="14505">MKKLKRLPLFFSCCLLLLTVSCEKNEQTIDLNNADNVKQILFFSDETALTEEAEYYDALLDLKKDFPIEINNMKVLINSENKKVYSEFDISTSPTILVLYNGEVIEKISGDVPKEEIIEPLTKALLP</sequence>
<dbReference type="Proteomes" id="UP000472971">
    <property type="component" value="Unassembled WGS sequence"/>
</dbReference>
<evidence type="ECO:0000313" key="1">
    <source>
        <dbReference type="EMBL" id="MBA4537909.1"/>
    </source>
</evidence>
<accession>A0A6B3W0P2</accession>
<protein>
    <submittedName>
        <fullName evidence="2">Small peptidoglycan-associated lipoprotein</fullName>
    </submittedName>
</protein>
<dbReference type="RefSeq" id="WP_163242554.1">
    <property type="nucleotide sequence ID" value="NZ_JAAIWN010000028.1"/>
</dbReference>
<dbReference type="InterPro" id="IPR036249">
    <property type="entry name" value="Thioredoxin-like_sf"/>
</dbReference>
<dbReference type="SUPFAM" id="SSF52833">
    <property type="entry name" value="Thioredoxin-like"/>
    <property type="match status" value="1"/>
</dbReference>
<dbReference type="Gene3D" id="3.40.30.10">
    <property type="entry name" value="Glutaredoxin"/>
    <property type="match status" value="1"/>
</dbReference>
<keyword evidence="3" id="KW-1185">Reference proteome</keyword>
<evidence type="ECO:0000313" key="4">
    <source>
        <dbReference type="Proteomes" id="UP000570010"/>
    </source>
</evidence>